<dbReference type="EMBL" id="RCHS01002239">
    <property type="protein sequence ID" value="RMX48825.1"/>
    <property type="molecule type" value="Genomic_DNA"/>
</dbReference>
<keyword evidence="3" id="KW-1185">Reference proteome</keyword>
<feature type="chain" id="PRO_5018021500" description="PiggyBac transposable element-derived protein domain-containing protein" evidence="1">
    <location>
        <begin position="20"/>
        <end position="139"/>
    </location>
</feature>
<accession>A0A3M6U556</accession>
<evidence type="ECO:0000313" key="3">
    <source>
        <dbReference type="Proteomes" id="UP000275408"/>
    </source>
</evidence>
<dbReference type="OrthoDB" id="5986244at2759"/>
<organism evidence="2 3">
    <name type="scientific">Pocillopora damicornis</name>
    <name type="common">Cauliflower coral</name>
    <name type="synonym">Millepora damicornis</name>
    <dbReference type="NCBI Taxonomy" id="46731"/>
    <lineage>
        <taxon>Eukaryota</taxon>
        <taxon>Metazoa</taxon>
        <taxon>Cnidaria</taxon>
        <taxon>Anthozoa</taxon>
        <taxon>Hexacorallia</taxon>
        <taxon>Scleractinia</taxon>
        <taxon>Astrocoeniina</taxon>
        <taxon>Pocilloporidae</taxon>
        <taxon>Pocillopora</taxon>
    </lineage>
</organism>
<keyword evidence="1" id="KW-0732">Signal</keyword>
<evidence type="ECO:0000313" key="2">
    <source>
        <dbReference type="EMBL" id="RMX48825.1"/>
    </source>
</evidence>
<protein>
    <recommendedName>
        <fullName evidence="4">PiggyBac transposable element-derived protein domain-containing protein</fullName>
    </recommendedName>
</protein>
<dbReference type="AlphaFoldDB" id="A0A3M6U556"/>
<comment type="caution">
    <text evidence="2">The sequence shown here is derived from an EMBL/GenBank/DDBJ whole genome shotgun (WGS) entry which is preliminary data.</text>
</comment>
<feature type="signal peptide" evidence="1">
    <location>
        <begin position="1"/>
        <end position="19"/>
    </location>
</feature>
<gene>
    <name evidence="2" type="ORF">pdam_00001613</name>
</gene>
<proteinExistence type="predicted"/>
<sequence length="139" mass="16329">MHAFFALNVLFGIKSLLETRMYWSKDNFIGVLTIQKGRYLLWFCLDVSIVNAQIADNHPYFTQLQFRIEVVKMMISDFLSHQHAIQEGTVQNGHWPVKMSKGRCKRCLKRKKTTFCQMGCDTCGKRFCLDWFKNHNTKA</sequence>
<reference evidence="2 3" key="1">
    <citation type="journal article" date="2018" name="Sci. Rep.">
        <title>Comparative analysis of the Pocillopora damicornis genome highlights role of immune system in coral evolution.</title>
        <authorList>
            <person name="Cunning R."/>
            <person name="Bay R.A."/>
            <person name="Gillette P."/>
            <person name="Baker A.C."/>
            <person name="Traylor-Knowles N."/>
        </authorList>
    </citation>
    <scope>NUCLEOTIDE SEQUENCE [LARGE SCALE GENOMIC DNA]</scope>
    <source>
        <strain evidence="2">RSMAS</strain>
        <tissue evidence="2">Whole animal</tissue>
    </source>
</reference>
<feature type="non-terminal residue" evidence="2">
    <location>
        <position position="139"/>
    </location>
</feature>
<name>A0A3M6U556_POCDA</name>
<evidence type="ECO:0008006" key="4">
    <source>
        <dbReference type="Google" id="ProtNLM"/>
    </source>
</evidence>
<dbReference type="Proteomes" id="UP000275408">
    <property type="component" value="Unassembled WGS sequence"/>
</dbReference>
<evidence type="ECO:0000256" key="1">
    <source>
        <dbReference type="SAM" id="SignalP"/>
    </source>
</evidence>